<dbReference type="Proteomes" id="UP001600650">
    <property type="component" value="Unassembled WGS sequence"/>
</dbReference>
<dbReference type="PANTHER" id="PTHR12131">
    <property type="entry name" value="ATP-DEPENDENT RNA AND DNA HELICASE"/>
    <property type="match status" value="1"/>
</dbReference>
<dbReference type="SMART" id="SM00487">
    <property type="entry name" value="DEXDc"/>
    <property type="match status" value="1"/>
</dbReference>
<protein>
    <submittedName>
        <fullName evidence="7">DEAD/DEAH box helicase</fullName>
    </submittedName>
</protein>
<evidence type="ECO:0000256" key="3">
    <source>
        <dbReference type="ARBA" id="ARBA00022806"/>
    </source>
</evidence>
<feature type="domain" description="Helicase ATP-binding" evidence="5">
    <location>
        <begin position="59"/>
        <end position="215"/>
    </location>
</feature>
<proteinExistence type="predicted"/>
<comment type="caution">
    <text evidence="7">The sequence shown here is derived from an EMBL/GenBank/DDBJ whole genome shotgun (WGS) entry which is preliminary data.</text>
</comment>
<organism evidence="7 8">
    <name type="scientific">Streptomyces cellulosae</name>
    <dbReference type="NCBI Taxonomy" id="1968"/>
    <lineage>
        <taxon>Bacteria</taxon>
        <taxon>Bacillati</taxon>
        <taxon>Actinomycetota</taxon>
        <taxon>Actinomycetes</taxon>
        <taxon>Kitasatosporales</taxon>
        <taxon>Streptomycetaceae</taxon>
        <taxon>Streptomyces</taxon>
    </lineage>
</organism>
<dbReference type="PROSITE" id="PS51194">
    <property type="entry name" value="HELICASE_CTER"/>
    <property type="match status" value="1"/>
</dbReference>
<name>A0ABW6J9F0_STRCE</name>
<evidence type="ECO:0000259" key="5">
    <source>
        <dbReference type="PROSITE" id="PS51192"/>
    </source>
</evidence>
<dbReference type="Pfam" id="PF00270">
    <property type="entry name" value="DEAD"/>
    <property type="match status" value="1"/>
</dbReference>
<feature type="domain" description="Helicase C-terminal" evidence="6">
    <location>
        <begin position="239"/>
        <end position="439"/>
    </location>
</feature>
<keyword evidence="4" id="KW-0067">ATP-binding</keyword>
<keyword evidence="8" id="KW-1185">Reference proteome</keyword>
<dbReference type="InterPro" id="IPR050699">
    <property type="entry name" value="RNA-DNA_Helicase"/>
</dbReference>
<dbReference type="SUPFAM" id="SSF52540">
    <property type="entry name" value="P-loop containing nucleoside triphosphate hydrolases"/>
    <property type="match status" value="1"/>
</dbReference>
<dbReference type="Gene3D" id="3.40.50.300">
    <property type="entry name" value="P-loop containing nucleotide triphosphate hydrolases"/>
    <property type="match status" value="2"/>
</dbReference>
<dbReference type="InterPro" id="IPR011545">
    <property type="entry name" value="DEAD/DEAH_box_helicase_dom"/>
</dbReference>
<dbReference type="Pfam" id="PF12029">
    <property type="entry name" value="DUF3516"/>
    <property type="match status" value="1"/>
</dbReference>
<evidence type="ECO:0000256" key="4">
    <source>
        <dbReference type="ARBA" id="ARBA00022840"/>
    </source>
</evidence>
<evidence type="ECO:0000313" key="8">
    <source>
        <dbReference type="Proteomes" id="UP001600650"/>
    </source>
</evidence>
<dbReference type="SMART" id="SM00490">
    <property type="entry name" value="HELICc"/>
    <property type="match status" value="1"/>
</dbReference>
<gene>
    <name evidence="7" type="ORF">ACFU0X_02775</name>
</gene>
<evidence type="ECO:0000313" key="7">
    <source>
        <dbReference type="EMBL" id="MFE7961966.1"/>
    </source>
</evidence>
<dbReference type="EMBL" id="JBHVBU010000005">
    <property type="protein sequence ID" value="MFE7961966.1"/>
    <property type="molecule type" value="Genomic_DNA"/>
</dbReference>
<dbReference type="InterPro" id="IPR021904">
    <property type="entry name" value="DUF3516"/>
</dbReference>
<dbReference type="PANTHER" id="PTHR12131:SF1">
    <property type="entry name" value="ATP-DEPENDENT RNA HELICASE SUPV3L1, MITOCHONDRIAL-RELATED"/>
    <property type="match status" value="1"/>
</dbReference>
<keyword evidence="2" id="KW-0378">Hydrolase</keyword>
<dbReference type="RefSeq" id="WP_189904830.1">
    <property type="nucleotide sequence ID" value="NZ_JBHVBU010000005.1"/>
</dbReference>
<evidence type="ECO:0000256" key="1">
    <source>
        <dbReference type="ARBA" id="ARBA00022741"/>
    </source>
</evidence>
<dbReference type="InterPro" id="IPR014001">
    <property type="entry name" value="Helicase_ATP-bd"/>
</dbReference>
<sequence>MIFEPTADSRIGRVGRQDGVVTLIDQLPKTADPDALYEAFESWAQERGLTLYPHQEEALIEVVSGANVIVSTPTGSGKSMIAAGAHFAALARDEVTFYTAPIKALVSEKFFELCKIFGTENVGMLTGDASVNADAPVICCTAEVLASIALRDGKDADVGQVVMDEFHFYAEPDRGWAWQIPILELPQAQFVLMSATLGDVSFFEKDLTRRTDRPTAVVRSATRPVPLSYEYRYTPLTETLTDLLDARQAPVYIVHFTQAQAVERAQALMSINMCTREEKDKIAELIGNFRFTTKFGRNLSRYVRHGIGVHHAGMLPKYRRLVEKLAQAGLLKVICGTDTLGVGVNVPIRTVLFTALTKYDGNRVRTLRAREFHQIAGRAGRAGFDTEGFVVAQAPEHVIENEKALAKAGDDPKKRRKVVRKKAPEGFVAWSEQTFEKLIGSEPEPLNSRFRVTHTMLLSVIARPGNAFEAMRRLLEDNHEPRKQQLRHIRRAIAIYRSLLDGGIVEKLDEPDAEGRIVRLTVDLQQDFALNQPLSTFALAAFELLDPESPSYALDMVSVVESTLDDPRQILAAQQNKARGEAVAAMKADGVEYEERMERLQDITYPKPLEELLFHAYNTYRKSHPWVGDHPLSPKSVVRDMYERALSFTELVSHYELARTEGIVLRYLASAYKALEHTIPDDLKSEDLEDLIAWLGETVRQVDSSLLDEWEQLANPEEMTAEEAQEKADQVKPVTANARAFRVLVRNAMFRRVELAALDRVDELGEMDGESGWDADAWGEAMDKYWDEYEELGTGPDARGPKLLIIDEQPENGLWKVRQIFDDPNDDHDWGISAEVDLTASDAEGRAVVRVTDVGQL</sequence>
<reference evidence="7 8" key="1">
    <citation type="submission" date="2024-09" db="EMBL/GenBank/DDBJ databases">
        <title>The Natural Products Discovery Center: Release of the First 8490 Sequenced Strains for Exploring Actinobacteria Biosynthetic Diversity.</title>
        <authorList>
            <person name="Kalkreuter E."/>
            <person name="Kautsar S.A."/>
            <person name="Yang D."/>
            <person name="Bader C.D."/>
            <person name="Teijaro C.N."/>
            <person name="Fluegel L."/>
            <person name="Davis C.M."/>
            <person name="Simpson J.R."/>
            <person name="Lauterbach L."/>
            <person name="Steele A.D."/>
            <person name="Gui C."/>
            <person name="Meng S."/>
            <person name="Li G."/>
            <person name="Viehrig K."/>
            <person name="Ye F."/>
            <person name="Su P."/>
            <person name="Kiefer A.F."/>
            <person name="Nichols A."/>
            <person name="Cepeda A.J."/>
            <person name="Yan W."/>
            <person name="Fan B."/>
            <person name="Jiang Y."/>
            <person name="Adhikari A."/>
            <person name="Zheng C.-J."/>
            <person name="Schuster L."/>
            <person name="Cowan T.M."/>
            <person name="Smanski M.J."/>
            <person name="Chevrette M.G."/>
            <person name="De Carvalho L.P.S."/>
            <person name="Shen B."/>
        </authorList>
    </citation>
    <scope>NUCLEOTIDE SEQUENCE [LARGE SCALE GENOMIC DNA]</scope>
    <source>
        <strain evidence="7 8">NPDC057399</strain>
    </source>
</reference>
<dbReference type="InterPro" id="IPR001650">
    <property type="entry name" value="Helicase_C-like"/>
</dbReference>
<accession>A0ABW6J9F0</accession>
<evidence type="ECO:0000256" key="2">
    <source>
        <dbReference type="ARBA" id="ARBA00022801"/>
    </source>
</evidence>
<keyword evidence="3 7" id="KW-0347">Helicase</keyword>
<dbReference type="PROSITE" id="PS51192">
    <property type="entry name" value="HELICASE_ATP_BIND_1"/>
    <property type="match status" value="1"/>
</dbReference>
<evidence type="ECO:0000259" key="6">
    <source>
        <dbReference type="PROSITE" id="PS51194"/>
    </source>
</evidence>
<dbReference type="InterPro" id="IPR027417">
    <property type="entry name" value="P-loop_NTPase"/>
</dbReference>
<dbReference type="Pfam" id="PF00271">
    <property type="entry name" value="Helicase_C"/>
    <property type="match status" value="1"/>
</dbReference>
<keyword evidence="1" id="KW-0547">Nucleotide-binding</keyword>
<dbReference type="GO" id="GO:0004386">
    <property type="term" value="F:helicase activity"/>
    <property type="evidence" value="ECO:0007669"/>
    <property type="project" value="UniProtKB-KW"/>
</dbReference>